<dbReference type="GO" id="GO:0033108">
    <property type="term" value="P:mitochondrial respiratory chain complex assembly"/>
    <property type="evidence" value="ECO:0007669"/>
    <property type="project" value="TreeGrafter"/>
</dbReference>
<feature type="compositionally biased region" description="Polar residues" evidence="6">
    <location>
        <begin position="1"/>
        <end position="21"/>
    </location>
</feature>
<dbReference type="PROSITE" id="PS51808">
    <property type="entry name" value="CHCH"/>
    <property type="match status" value="1"/>
</dbReference>
<dbReference type="GO" id="GO:0005758">
    <property type="term" value="C:mitochondrial intermembrane space"/>
    <property type="evidence" value="ECO:0007669"/>
    <property type="project" value="UniProtKB-SubCell"/>
</dbReference>
<dbReference type="PANTHER" id="PTHR46811:SF1">
    <property type="entry name" value="COILED-COIL-HELIX-COILED-COIL-HELIX DOMAIN-CONTAINING PROTEIN 7"/>
    <property type="match status" value="1"/>
</dbReference>
<evidence type="ECO:0000256" key="2">
    <source>
        <dbReference type="ARBA" id="ARBA00023128"/>
    </source>
</evidence>
<dbReference type="GO" id="GO:0005634">
    <property type="term" value="C:nucleus"/>
    <property type="evidence" value="ECO:0007669"/>
    <property type="project" value="InterPro"/>
</dbReference>
<dbReference type="Gene3D" id="1.10.287.1130">
    <property type="entry name" value="CytochromE C oxidase copper chaperone"/>
    <property type="match status" value="1"/>
</dbReference>
<evidence type="ECO:0000256" key="5">
    <source>
        <dbReference type="ARBA" id="ARBA00039509"/>
    </source>
</evidence>
<comment type="subcellular location">
    <subcellularLocation>
        <location evidence="1">Mitochondrion intermembrane space</location>
    </subcellularLocation>
</comment>
<evidence type="ECO:0000256" key="3">
    <source>
        <dbReference type="ARBA" id="ARBA00023157"/>
    </source>
</evidence>
<keyword evidence="3" id="KW-1015">Disulfide bond</keyword>
<sequence>MAGTSLRTQSKKNAAEQTKNNPCHKEQQLSMKCLEDNGYDYDKCQHYFENFKTCKGFWVRIMRDRRRKGIQPTLPPPEEREAIKAEHLKHQSQKT</sequence>
<dbReference type="AlphaFoldDB" id="A0A1E1WYI0"/>
<accession>A0A1E1WYI0</accession>
<feature type="region of interest" description="Disordered" evidence="6">
    <location>
        <begin position="66"/>
        <end position="95"/>
    </location>
</feature>
<comment type="similarity">
    <text evidence="4">Belongs to the CHCHD7 family.</text>
</comment>
<dbReference type="InterPro" id="IPR048280">
    <property type="entry name" value="COX6B-like"/>
</dbReference>
<dbReference type="SUPFAM" id="SSF47072">
    <property type="entry name" value="Cysteine alpha-hairpin motif"/>
    <property type="match status" value="1"/>
</dbReference>
<feature type="region of interest" description="Disordered" evidence="6">
    <location>
        <begin position="1"/>
        <end position="26"/>
    </location>
</feature>
<dbReference type="InterPro" id="IPR009069">
    <property type="entry name" value="Cys_alpha_HP_mot_SF"/>
</dbReference>
<evidence type="ECO:0000313" key="7">
    <source>
        <dbReference type="EMBL" id="JAT92103.1"/>
    </source>
</evidence>
<evidence type="ECO:0000256" key="1">
    <source>
        <dbReference type="ARBA" id="ARBA00004569"/>
    </source>
</evidence>
<dbReference type="EMBL" id="GFAC01007085">
    <property type="protein sequence ID" value="JAT92103.1"/>
    <property type="molecule type" value="mRNA"/>
</dbReference>
<keyword evidence="2" id="KW-0496">Mitochondrion</keyword>
<feature type="compositionally biased region" description="Basic and acidic residues" evidence="6">
    <location>
        <begin position="77"/>
        <end position="89"/>
    </location>
</feature>
<proteinExistence type="evidence at transcript level"/>
<dbReference type="InterPro" id="IPR051040">
    <property type="entry name" value="COX23"/>
</dbReference>
<dbReference type="Pfam" id="PF02297">
    <property type="entry name" value="COX6B"/>
    <property type="match status" value="1"/>
</dbReference>
<protein>
    <recommendedName>
        <fullName evidence="5">Coiled-coil-helix-coiled-coil-helix domain-containing protein 7</fullName>
    </recommendedName>
</protein>
<dbReference type="GO" id="GO:0051028">
    <property type="term" value="P:mRNA transport"/>
    <property type="evidence" value="ECO:0007669"/>
    <property type="project" value="InterPro"/>
</dbReference>
<name>A0A1E1WYI0_9ACAR</name>
<reference evidence="7" key="1">
    <citation type="journal article" date="2017" name="Front. Cell. Infect. Microbiol.">
        <title>The Distinct Transcriptional Response of the Midgut of Amblyomma sculptum and Amblyomma aureolatum Ticks to Rickettsia rickettsii Correlates to Their Differences in Susceptibility to Infection.</title>
        <authorList>
            <person name="Martins L.A."/>
            <person name="Galletti M.F.B.M."/>
            <person name="Ribeiro J.M."/>
            <person name="Fujita A."/>
            <person name="Costa F.B."/>
            <person name="Labruna M.B."/>
            <person name="Daffre S."/>
            <person name="Fogaca A.C."/>
        </authorList>
    </citation>
    <scope>NUCLEOTIDE SEQUENCE</scope>
</reference>
<evidence type="ECO:0000256" key="4">
    <source>
        <dbReference type="ARBA" id="ARBA00038205"/>
    </source>
</evidence>
<evidence type="ECO:0000256" key="6">
    <source>
        <dbReference type="SAM" id="MobiDB-lite"/>
    </source>
</evidence>
<organism evidence="7">
    <name type="scientific">Amblyomma aureolatum</name>
    <dbReference type="NCBI Taxonomy" id="187763"/>
    <lineage>
        <taxon>Eukaryota</taxon>
        <taxon>Metazoa</taxon>
        <taxon>Ecdysozoa</taxon>
        <taxon>Arthropoda</taxon>
        <taxon>Chelicerata</taxon>
        <taxon>Arachnida</taxon>
        <taxon>Acari</taxon>
        <taxon>Parasitiformes</taxon>
        <taxon>Ixodida</taxon>
        <taxon>Ixodoidea</taxon>
        <taxon>Ixodidae</taxon>
        <taxon>Amblyomminae</taxon>
        <taxon>Amblyomma</taxon>
    </lineage>
</organism>
<dbReference type="PANTHER" id="PTHR46811">
    <property type="entry name" value="COILED-COIL-HELIX-COILED-COIL-HELIX DOMAIN-CONTAINING PROTEIN 7"/>
    <property type="match status" value="1"/>
</dbReference>